<organism evidence="1 7">
    <name type="scientific">Rotaria magnacalcarata</name>
    <dbReference type="NCBI Taxonomy" id="392030"/>
    <lineage>
        <taxon>Eukaryota</taxon>
        <taxon>Metazoa</taxon>
        <taxon>Spiralia</taxon>
        <taxon>Gnathifera</taxon>
        <taxon>Rotifera</taxon>
        <taxon>Eurotatoria</taxon>
        <taxon>Bdelloidea</taxon>
        <taxon>Philodinida</taxon>
        <taxon>Philodinidae</taxon>
        <taxon>Rotaria</taxon>
    </lineage>
</organism>
<dbReference type="EMBL" id="CAJOBF010006735">
    <property type="protein sequence ID" value="CAF4214164.1"/>
    <property type="molecule type" value="Genomic_DNA"/>
</dbReference>
<reference evidence="1" key="1">
    <citation type="submission" date="2021-02" db="EMBL/GenBank/DDBJ databases">
        <authorList>
            <person name="Nowell W R."/>
        </authorList>
    </citation>
    <scope>NUCLEOTIDE SEQUENCE</scope>
</reference>
<comment type="caution">
    <text evidence="1">The sequence shown here is derived from an EMBL/GenBank/DDBJ whole genome shotgun (WGS) entry which is preliminary data.</text>
</comment>
<dbReference type="Proteomes" id="UP000681967">
    <property type="component" value="Unassembled WGS sequence"/>
</dbReference>
<dbReference type="EMBL" id="CAJOBH010002545">
    <property type="protein sequence ID" value="CAF3911852.1"/>
    <property type="molecule type" value="Genomic_DNA"/>
</dbReference>
<dbReference type="EMBL" id="CAJNOV010010834">
    <property type="protein sequence ID" value="CAF1424408.1"/>
    <property type="molecule type" value="Genomic_DNA"/>
</dbReference>
<evidence type="ECO:0000313" key="6">
    <source>
        <dbReference type="EMBL" id="CAF4214164.1"/>
    </source>
</evidence>
<dbReference type="EMBL" id="CAJNOW010016322">
    <property type="protein sequence ID" value="CAF1649182.1"/>
    <property type="molecule type" value="Genomic_DNA"/>
</dbReference>
<dbReference type="Proteomes" id="UP000681720">
    <property type="component" value="Unassembled WGS sequence"/>
</dbReference>
<proteinExistence type="predicted"/>
<dbReference type="Proteomes" id="UP000663855">
    <property type="component" value="Unassembled WGS sequence"/>
</dbReference>
<dbReference type="Proteomes" id="UP000663842">
    <property type="component" value="Unassembled WGS sequence"/>
</dbReference>
<gene>
    <name evidence="4" type="ORF">BYL167_LOCUS9024</name>
    <name evidence="1" type="ORF">CJN711_LOCUS23197</name>
    <name evidence="5" type="ORF">GIL414_LOCUS10015</name>
    <name evidence="2" type="ORF">KQP761_LOCUS29619</name>
    <name evidence="6" type="ORF">UXM345_LOCUS28727</name>
    <name evidence="3" type="ORF">XDN619_LOCUS8953</name>
</gene>
<dbReference type="OrthoDB" id="10281031at2759"/>
<evidence type="ECO:0000313" key="3">
    <source>
        <dbReference type="EMBL" id="CAF2052977.1"/>
    </source>
</evidence>
<accession>A0A815MGU2</accession>
<evidence type="ECO:0000313" key="7">
    <source>
        <dbReference type="Proteomes" id="UP000663855"/>
    </source>
</evidence>
<dbReference type="EMBL" id="CAJOBJ010003519">
    <property type="protein sequence ID" value="CAF3968346.1"/>
    <property type="molecule type" value="Genomic_DNA"/>
</dbReference>
<evidence type="ECO:0000313" key="2">
    <source>
        <dbReference type="EMBL" id="CAF1649182.1"/>
    </source>
</evidence>
<dbReference type="AlphaFoldDB" id="A0A815MGU2"/>
<evidence type="ECO:0000313" key="4">
    <source>
        <dbReference type="EMBL" id="CAF3911852.1"/>
    </source>
</evidence>
<dbReference type="EMBL" id="CAJNRG010003026">
    <property type="protein sequence ID" value="CAF2052977.1"/>
    <property type="molecule type" value="Genomic_DNA"/>
</dbReference>
<evidence type="ECO:0000313" key="5">
    <source>
        <dbReference type="EMBL" id="CAF3968346.1"/>
    </source>
</evidence>
<sequence>MYAVSSYALNTTQNNARDSFRLDLESIRRDLKDLRNSTNSTSCLICSRRAITSKIEPKTCLHYHSVYDQRFVKPTKSHVVPNYVFGTLPETRSSWESSWTKNENYRFMEPTKLPGVPNYIVPTLPETRSPWESSWTKNDNHYNYPQRPWTTSRYVP</sequence>
<evidence type="ECO:0000313" key="1">
    <source>
        <dbReference type="EMBL" id="CAF1424408.1"/>
    </source>
</evidence>
<name>A0A815MGU2_9BILA</name>
<dbReference type="Proteomes" id="UP000663887">
    <property type="component" value="Unassembled WGS sequence"/>
</dbReference>
<dbReference type="Proteomes" id="UP000663834">
    <property type="component" value="Unassembled WGS sequence"/>
</dbReference>
<protein>
    <submittedName>
        <fullName evidence="1">Uncharacterized protein</fullName>
    </submittedName>
</protein>